<feature type="compositionally biased region" description="Basic and acidic residues" evidence="1">
    <location>
        <begin position="167"/>
        <end position="180"/>
    </location>
</feature>
<keyword evidence="2" id="KW-0732">Signal</keyword>
<organism evidence="3 4">
    <name type="scientific">Piscinibacterium candidicorallinum</name>
    <dbReference type="NCBI Taxonomy" id="1793872"/>
    <lineage>
        <taxon>Bacteria</taxon>
        <taxon>Pseudomonadati</taxon>
        <taxon>Pseudomonadota</taxon>
        <taxon>Betaproteobacteria</taxon>
        <taxon>Burkholderiales</taxon>
        <taxon>Piscinibacterium</taxon>
    </lineage>
</organism>
<gene>
    <name evidence="3" type="ORF">ACFOEN_16440</name>
</gene>
<reference evidence="4" key="1">
    <citation type="journal article" date="2019" name="Int. J. Syst. Evol. Microbiol.">
        <title>The Global Catalogue of Microorganisms (GCM) 10K type strain sequencing project: providing services to taxonomists for standard genome sequencing and annotation.</title>
        <authorList>
            <consortium name="The Broad Institute Genomics Platform"/>
            <consortium name="The Broad Institute Genome Sequencing Center for Infectious Disease"/>
            <person name="Wu L."/>
            <person name="Ma J."/>
        </authorList>
    </citation>
    <scope>NUCLEOTIDE SEQUENCE [LARGE SCALE GENOMIC DNA]</scope>
    <source>
        <strain evidence="4">KCTC 52168</strain>
    </source>
</reference>
<accession>A0ABV7HBR3</accession>
<sequence length="247" mass="25457">MRGWNRTRRRGAQALGAAFVATLGLGACSTPLVVPNGSGIQAIKVPEENYALFEVEITEPGTYALQVIDLDPQASQRRVARASNLARLAGGLDAGLTGATRSSIGTDTFDAFAGVIWSVYGRKPAQASAATAAPAASSAAATPPAAATATRAGTDLGPRLMQSPERPLSETGKRAPERARLEPGRYVIRVATGYGTVRTQADRVEVGLVRLADGSSVPAGDRVTAVPVQRAGAPATRIPAPPPAPQR</sequence>
<feature type="compositionally biased region" description="Low complexity" evidence="1">
    <location>
        <begin position="135"/>
        <end position="152"/>
    </location>
</feature>
<evidence type="ECO:0000256" key="2">
    <source>
        <dbReference type="SAM" id="SignalP"/>
    </source>
</evidence>
<dbReference type="EMBL" id="JBHRTI010000010">
    <property type="protein sequence ID" value="MFC3149212.1"/>
    <property type="molecule type" value="Genomic_DNA"/>
</dbReference>
<protein>
    <recommendedName>
        <fullName evidence="5">PEGA domain-containing protein</fullName>
    </recommendedName>
</protein>
<feature type="region of interest" description="Disordered" evidence="1">
    <location>
        <begin position="217"/>
        <end position="247"/>
    </location>
</feature>
<comment type="caution">
    <text evidence="3">The sequence shown here is derived from an EMBL/GenBank/DDBJ whole genome shotgun (WGS) entry which is preliminary data.</text>
</comment>
<proteinExistence type="predicted"/>
<dbReference type="PROSITE" id="PS51257">
    <property type="entry name" value="PROKAR_LIPOPROTEIN"/>
    <property type="match status" value="1"/>
</dbReference>
<dbReference type="RefSeq" id="WP_377305804.1">
    <property type="nucleotide sequence ID" value="NZ_CP180191.1"/>
</dbReference>
<feature type="chain" id="PRO_5045416252" description="PEGA domain-containing protein" evidence="2">
    <location>
        <begin position="27"/>
        <end position="247"/>
    </location>
</feature>
<evidence type="ECO:0000313" key="3">
    <source>
        <dbReference type="EMBL" id="MFC3149212.1"/>
    </source>
</evidence>
<evidence type="ECO:0008006" key="5">
    <source>
        <dbReference type="Google" id="ProtNLM"/>
    </source>
</evidence>
<keyword evidence="4" id="KW-1185">Reference proteome</keyword>
<feature type="region of interest" description="Disordered" evidence="1">
    <location>
        <begin position="135"/>
        <end position="180"/>
    </location>
</feature>
<evidence type="ECO:0000256" key="1">
    <source>
        <dbReference type="SAM" id="MobiDB-lite"/>
    </source>
</evidence>
<dbReference type="Proteomes" id="UP001595556">
    <property type="component" value="Unassembled WGS sequence"/>
</dbReference>
<evidence type="ECO:0000313" key="4">
    <source>
        <dbReference type="Proteomes" id="UP001595556"/>
    </source>
</evidence>
<feature type="signal peptide" evidence="2">
    <location>
        <begin position="1"/>
        <end position="26"/>
    </location>
</feature>
<name>A0ABV7HBR3_9BURK</name>